<dbReference type="Pfam" id="PF20062">
    <property type="entry name" value="DUF6461"/>
    <property type="match status" value="1"/>
</dbReference>
<keyword evidence="2" id="KW-1185">Reference proteome</keyword>
<comment type="caution">
    <text evidence="1">The sequence shown here is derived from an EMBL/GenBank/DDBJ whole genome shotgun (WGS) entry which is preliminary data.</text>
</comment>
<dbReference type="Proteomes" id="UP001500902">
    <property type="component" value="Unassembled WGS sequence"/>
</dbReference>
<dbReference type="RefSeq" id="WP_344897300.1">
    <property type="nucleotide sequence ID" value="NZ_BAAAZP010000241.1"/>
</dbReference>
<name>A0ABP7EJN9_9ACTN</name>
<reference evidence="2" key="1">
    <citation type="journal article" date="2019" name="Int. J. Syst. Evol. Microbiol.">
        <title>The Global Catalogue of Microorganisms (GCM) 10K type strain sequencing project: providing services to taxonomists for standard genome sequencing and annotation.</title>
        <authorList>
            <consortium name="The Broad Institute Genomics Platform"/>
            <consortium name="The Broad Institute Genome Sequencing Center for Infectious Disease"/>
            <person name="Wu L."/>
            <person name="Ma J."/>
        </authorList>
    </citation>
    <scope>NUCLEOTIDE SEQUENCE [LARGE SCALE GENOMIC DNA]</scope>
    <source>
        <strain evidence="2">JCM 16904</strain>
    </source>
</reference>
<dbReference type="InterPro" id="IPR045592">
    <property type="entry name" value="DUF6461"/>
</dbReference>
<evidence type="ECO:0000313" key="1">
    <source>
        <dbReference type="EMBL" id="GAA3720217.1"/>
    </source>
</evidence>
<dbReference type="EMBL" id="BAAAZP010000241">
    <property type="protein sequence ID" value="GAA3720217.1"/>
    <property type="molecule type" value="Genomic_DNA"/>
</dbReference>
<protein>
    <submittedName>
        <fullName evidence="1">Uncharacterized protein</fullName>
    </submittedName>
</protein>
<evidence type="ECO:0000313" key="2">
    <source>
        <dbReference type="Proteomes" id="UP001500902"/>
    </source>
</evidence>
<proteinExistence type="predicted"/>
<accession>A0ABP7EJN9</accession>
<gene>
    <name evidence="1" type="ORF">GCM10022224_102700</name>
</gene>
<sequence length="206" mass="21775">MADRDRLYELLCSYDEVEDPLPAFYAVWCQGLAEQEVARRLGADLGSATAARFADCAGIALNIHDDRAFLAGKAGRWIAVIGDRVCASDTALRSISSGGAKAISMGWEIGGPGVLVYASDGEVITQFKIANPLVRSGEDPGALDSYMTGLRFGLNDDRGGALGPVEVAESITSALVLIGRVTGVEISRRWLNAGHTLYVIPQGETG</sequence>
<organism evidence="1 2">
    <name type="scientific">Nonomuraea antimicrobica</name>
    <dbReference type="NCBI Taxonomy" id="561173"/>
    <lineage>
        <taxon>Bacteria</taxon>
        <taxon>Bacillati</taxon>
        <taxon>Actinomycetota</taxon>
        <taxon>Actinomycetes</taxon>
        <taxon>Streptosporangiales</taxon>
        <taxon>Streptosporangiaceae</taxon>
        <taxon>Nonomuraea</taxon>
    </lineage>
</organism>